<proteinExistence type="predicted"/>
<dbReference type="EMBL" id="JAICCE010000028">
    <property type="protein sequence ID" value="KAG9259463.1"/>
    <property type="molecule type" value="Genomic_DNA"/>
</dbReference>
<accession>A0A8T2KJG5</accession>
<evidence type="ECO:0000256" key="1">
    <source>
        <dbReference type="ARBA" id="ARBA00022729"/>
    </source>
</evidence>
<dbReference type="PANTHER" id="PTHR46769:SF2">
    <property type="entry name" value="FIBROCYSTIN-L ISOFORM 2 PRECURSOR-RELATED"/>
    <property type="match status" value="1"/>
</dbReference>
<name>A0A8T2KJG5_ASTMX</name>
<dbReference type="OrthoDB" id="120976at2759"/>
<dbReference type="InterPro" id="IPR052387">
    <property type="entry name" value="Fibrocystin"/>
</dbReference>
<dbReference type="AlphaFoldDB" id="A0A8T2KJG5"/>
<dbReference type="Proteomes" id="UP000752171">
    <property type="component" value="Unassembled WGS sequence"/>
</dbReference>
<reference evidence="2 3" key="1">
    <citation type="submission" date="2021-07" db="EMBL/GenBank/DDBJ databases">
        <authorList>
            <person name="Imarazene B."/>
            <person name="Zahm M."/>
            <person name="Klopp C."/>
            <person name="Cabau C."/>
            <person name="Beille S."/>
            <person name="Jouanno E."/>
            <person name="Castinel A."/>
            <person name="Lluch J."/>
            <person name="Gil L."/>
            <person name="Kuchtly C."/>
            <person name="Lopez Roques C."/>
            <person name="Donnadieu C."/>
            <person name="Parrinello H."/>
            <person name="Journot L."/>
            <person name="Du K."/>
            <person name="Schartl M."/>
            <person name="Retaux S."/>
            <person name="Guiguen Y."/>
        </authorList>
    </citation>
    <scope>NUCLEOTIDE SEQUENCE [LARGE SCALE GENOMIC DNA]</scope>
    <source>
        <strain evidence="2">Pach_M1</strain>
        <tissue evidence="2">Testis</tissue>
    </source>
</reference>
<comment type="caution">
    <text evidence="2">The sequence shown here is derived from an EMBL/GenBank/DDBJ whole genome shotgun (WGS) entry which is preliminary data.</text>
</comment>
<evidence type="ECO:0000313" key="3">
    <source>
        <dbReference type="Proteomes" id="UP000752171"/>
    </source>
</evidence>
<keyword evidence="1" id="KW-0732">Signal</keyword>
<gene>
    <name evidence="2" type="primary">PKHD1L1</name>
    <name evidence="2" type="ORF">AMEX_G27985</name>
</gene>
<protein>
    <submittedName>
        <fullName evidence="2">Fibrocystin-L</fullName>
    </submittedName>
</protein>
<dbReference type="PANTHER" id="PTHR46769">
    <property type="entry name" value="POLYCYSTIC KIDNEY AND HEPATIC DISEASE 1 (AUTOSOMAL RECESSIVE)-LIKE 1"/>
    <property type="match status" value="1"/>
</dbReference>
<evidence type="ECO:0000313" key="2">
    <source>
        <dbReference type="EMBL" id="KAG9259463.1"/>
    </source>
</evidence>
<organism evidence="2 3">
    <name type="scientific">Astyanax mexicanus</name>
    <name type="common">Blind cave fish</name>
    <name type="synonym">Astyanax fasciatus mexicanus</name>
    <dbReference type="NCBI Taxonomy" id="7994"/>
    <lineage>
        <taxon>Eukaryota</taxon>
        <taxon>Metazoa</taxon>
        <taxon>Chordata</taxon>
        <taxon>Craniata</taxon>
        <taxon>Vertebrata</taxon>
        <taxon>Euteleostomi</taxon>
        <taxon>Actinopterygii</taxon>
        <taxon>Neopterygii</taxon>
        <taxon>Teleostei</taxon>
        <taxon>Ostariophysi</taxon>
        <taxon>Characiformes</taxon>
        <taxon>Characoidei</taxon>
        <taxon>Acestrorhamphidae</taxon>
        <taxon>Acestrorhamphinae</taxon>
        <taxon>Astyanax</taxon>
    </lineage>
</organism>
<sequence length="569" mass="61704">MDCDGKKKSLLVDLDGTLLGSVGAVVPQSEYEWNGDPRHGVGDYRIPKVMLTALNGSRIPVSQIAPNKGVIRDSSCTYMSSWQAYKCFSMNYRMLVIESLDSDSETRRLSPVAVLGSGYIDLLNGPQDHGWCSGYTCQKRVSLFHSIVATNKSYDVFFTSTSPQKLRLMLLNAKPTESVVVAVFYSNPQRLDVYVNKQLVAPTNAQWNAQRTDYTLLEPTYTGQYVPKLSSLIGSNFFDPDYKMLYVLVQGSTPVEIRTSPVLFIAFNLPAMTEAEFFGDTLVANLAAFLRVPTNMIRISKIIREGSARRRRAAGLTVQVAIQQPPTIQTTTNSTSDVEQFQVLKNITDNLGQAAVTGSLSQSIGFNVSSMGVVPPSPPPSDPSWSTVADQTVTREDPVVQTVRSVSSLTVVVEPVAGYNPGPLFTQPSIMAVDQQGECVSVGVTTLTITAVLKDTRGNEVDGLYGNTTIPFSSCWANYTDLAISTTGENMTLAFTLNNWMTQSRSFTVKSVPSTVSATADSSSTTATTSIPGSTTDGNSVFDSSPALKIGTVYTLMLLSVLHLLYCVL</sequence>